<reference evidence="1 3" key="1">
    <citation type="journal article" date="2012" name="Nature">
        <title>Algal genomes reveal evolutionary mosaicism and the fate of nucleomorphs.</title>
        <authorList>
            <consortium name="DOE Joint Genome Institute"/>
            <person name="Curtis B.A."/>
            <person name="Tanifuji G."/>
            <person name="Burki F."/>
            <person name="Gruber A."/>
            <person name="Irimia M."/>
            <person name="Maruyama S."/>
            <person name="Arias M.C."/>
            <person name="Ball S.G."/>
            <person name="Gile G.H."/>
            <person name="Hirakawa Y."/>
            <person name="Hopkins J.F."/>
            <person name="Kuo A."/>
            <person name="Rensing S.A."/>
            <person name="Schmutz J."/>
            <person name="Symeonidi A."/>
            <person name="Elias M."/>
            <person name="Eveleigh R.J."/>
            <person name="Herman E.K."/>
            <person name="Klute M.J."/>
            <person name="Nakayama T."/>
            <person name="Obornik M."/>
            <person name="Reyes-Prieto A."/>
            <person name="Armbrust E.V."/>
            <person name="Aves S.J."/>
            <person name="Beiko R.G."/>
            <person name="Coutinho P."/>
            <person name="Dacks J.B."/>
            <person name="Durnford D.G."/>
            <person name="Fast N.M."/>
            <person name="Green B.R."/>
            <person name="Grisdale C.J."/>
            <person name="Hempel F."/>
            <person name="Henrissat B."/>
            <person name="Hoppner M.P."/>
            <person name="Ishida K."/>
            <person name="Kim E."/>
            <person name="Koreny L."/>
            <person name="Kroth P.G."/>
            <person name="Liu Y."/>
            <person name="Malik S.B."/>
            <person name="Maier U.G."/>
            <person name="McRose D."/>
            <person name="Mock T."/>
            <person name="Neilson J.A."/>
            <person name="Onodera N.T."/>
            <person name="Poole A.M."/>
            <person name="Pritham E.J."/>
            <person name="Richards T.A."/>
            <person name="Rocap G."/>
            <person name="Roy S.W."/>
            <person name="Sarai C."/>
            <person name="Schaack S."/>
            <person name="Shirato S."/>
            <person name="Slamovits C.H."/>
            <person name="Spencer D.F."/>
            <person name="Suzuki S."/>
            <person name="Worden A.Z."/>
            <person name="Zauner S."/>
            <person name="Barry K."/>
            <person name="Bell C."/>
            <person name="Bharti A.K."/>
            <person name="Crow J.A."/>
            <person name="Grimwood J."/>
            <person name="Kramer R."/>
            <person name="Lindquist E."/>
            <person name="Lucas S."/>
            <person name="Salamov A."/>
            <person name="McFadden G.I."/>
            <person name="Lane C.E."/>
            <person name="Keeling P.J."/>
            <person name="Gray M.W."/>
            <person name="Grigoriev I.V."/>
            <person name="Archibald J.M."/>
        </authorList>
    </citation>
    <scope>NUCLEOTIDE SEQUENCE</scope>
    <source>
        <strain evidence="1 3">CCMP2712</strain>
    </source>
</reference>
<dbReference type="GO" id="GO:0006888">
    <property type="term" value="P:endoplasmic reticulum to Golgi vesicle-mediated transport"/>
    <property type="evidence" value="ECO:0007669"/>
    <property type="project" value="InterPro"/>
</dbReference>
<accession>L1IG46</accession>
<dbReference type="KEGG" id="gtt:GUITHDRAFT_97928"/>
<dbReference type="InterPro" id="IPR011012">
    <property type="entry name" value="Longin-like_dom_sf"/>
</dbReference>
<dbReference type="PANTHER" id="PTHR12403">
    <property type="entry name" value="TRAFFICKING PROTEIN PARTICLE COMPLEX SUBUNIT 2"/>
    <property type="match status" value="1"/>
</dbReference>
<reference evidence="2" key="3">
    <citation type="submission" date="2015-06" db="UniProtKB">
        <authorList>
            <consortium name="EnsemblProtists"/>
        </authorList>
    </citation>
    <scope>IDENTIFICATION</scope>
</reference>
<evidence type="ECO:0000313" key="1">
    <source>
        <dbReference type="EMBL" id="EKX35062.1"/>
    </source>
</evidence>
<dbReference type="EMBL" id="JH993097">
    <property type="protein sequence ID" value="EKX35062.1"/>
    <property type="molecule type" value="Genomic_DNA"/>
</dbReference>
<dbReference type="Pfam" id="PF04628">
    <property type="entry name" value="Sedlin_N"/>
    <property type="match status" value="1"/>
</dbReference>
<dbReference type="Gene3D" id="3.30.450.70">
    <property type="match status" value="1"/>
</dbReference>
<dbReference type="PaxDb" id="55529-EKX35062"/>
<dbReference type="STRING" id="905079.L1IG46"/>
<dbReference type="Proteomes" id="UP000011087">
    <property type="component" value="Unassembled WGS sequence"/>
</dbReference>
<dbReference type="OMA" id="RYMNQFI"/>
<protein>
    <submittedName>
        <fullName evidence="1">Trafficking protein particle complex subunit 2</fullName>
    </submittedName>
</protein>
<reference evidence="3" key="2">
    <citation type="submission" date="2012-11" db="EMBL/GenBank/DDBJ databases">
        <authorList>
            <person name="Kuo A."/>
            <person name="Curtis B.A."/>
            <person name="Tanifuji G."/>
            <person name="Burki F."/>
            <person name="Gruber A."/>
            <person name="Irimia M."/>
            <person name="Maruyama S."/>
            <person name="Arias M.C."/>
            <person name="Ball S.G."/>
            <person name="Gile G.H."/>
            <person name="Hirakawa Y."/>
            <person name="Hopkins J.F."/>
            <person name="Rensing S.A."/>
            <person name="Schmutz J."/>
            <person name="Symeonidi A."/>
            <person name="Elias M."/>
            <person name="Eveleigh R.J."/>
            <person name="Herman E.K."/>
            <person name="Klute M.J."/>
            <person name="Nakayama T."/>
            <person name="Obornik M."/>
            <person name="Reyes-Prieto A."/>
            <person name="Armbrust E.V."/>
            <person name="Aves S.J."/>
            <person name="Beiko R.G."/>
            <person name="Coutinho P."/>
            <person name="Dacks J.B."/>
            <person name="Durnford D.G."/>
            <person name="Fast N.M."/>
            <person name="Green B.R."/>
            <person name="Grisdale C."/>
            <person name="Hempe F."/>
            <person name="Henrissat B."/>
            <person name="Hoppner M.P."/>
            <person name="Ishida K.-I."/>
            <person name="Kim E."/>
            <person name="Koreny L."/>
            <person name="Kroth P.G."/>
            <person name="Liu Y."/>
            <person name="Malik S.-B."/>
            <person name="Maier U.G."/>
            <person name="McRose D."/>
            <person name="Mock T."/>
            <person name="Neilson J.A."/>
            <person name="Onodera N.T."/>
            <person name="Poole A.M."/>
            <person name="Pritham E.J."/>
            <person name="Richards T.A."/>
            <person name="Rocap G."/>
            <person name="Roy S.W."/>
            <person name="Sarai C."/>
            <person name="Schaack S."/>
            <person name="Shirato S."/>
            <person name="Slamovits C.H."/>
            <person name="Spencer D.F."/>
            <person name="Suzuki S."/>
            <person name="Worden A.Z."/>
            <person name="Zauner S."/>
            <person name="Barry K."/>
            <person name="Bell C."/>
            <person name="Bharti A.K."/>
            <person name="Crow J.A."/>
            <person name="Grimwood J."/>
            <person name="Kramer R."/>
            <person name="Lindquist E."/>
            <person name="Lucas S."/>
            <person name="Salamov A."/>
            <person name="McFadden G.I."/>
            <person name="Lane C.E."/>
            <person name="Keeling P.J."/>
            <person name="Gray M.W."/>
            <person name="Grigoriev I.V."/>
            <person name="Archibald J.M."/>
        </authorList>
    </citation>
    <scope>NUCLEOTIDE SEQUENCE</scope>
    <source>
        <strain evidence="3">CCMP2712</strain>
    </source>
</reference>
<evidence type="ECO:0000313" key="3">
    <source>
        <dbReference type="Proteomes" id="UP000011087"/>
    </source>
</evidence>
<sequence>MATSSYTFVIVGKNDNPVYELSVSSKRDDSSVNQQNQFFIHAALDIVDEEMWKTPSMFLKVVDKFNDRSISAYVTAGHMRFLLLHDGKGEEQVKSFFTEVHELYLKILLNPFHHPNDSIRSAAFDQRVRNIARKYL</sequence>
<dbReference type="RefSeq" id="XP_005822042.1">
    <property type="nucleotide sequence ID" value="XM_005821985.1"/>
</dbReference>
<dbReference type="EnsemblProtists" id="EKX35062">
    <property type="protein sequence ID" value="EKX35062"/>
    <property type="gene ID" value="GUITHDRAFT_97928"/>
</dbReference>
<dbReference type="HOGENOM" id="CLU_085828_0_2_1"/>
<dbReference type="AlphaFoldDB" id="L1IG46"/>
<dbReference type="InterPro" id="IPR006722">
    <property type="entry name" value="Sedlin"/>
</dbReference>
<evidence type="ECO:0000313" key="2">
    <source>
        <dbReference type="EnsemblProtists" id="EKX35062"/>
    </source>
</evidence>
<keyword evidence="3" id="KW-1185">Reference proteome</keyword>
<name>L1IG46_GUITC</name>
<dbReference type="GeneID" id="17291843"/>
<dbReference type="CDD" id="cd14825">
    <property type="entry name" value="TRAPPC2_sedlin"/>
    <property type="match status" value="1"/>
</dbReference>
<gene>
    <name evidence="1" type="primary">TRS20</name>
    <name evidence="1" type="ORF">GUITHDRAFT_97928</name>
</gene>
<dbReference type="eggNOG" id="KOG3487">
    <property type="taxonomic scope" value="Eukaryota"/>
</dbReference>
<dbReference type="GO" id="GO:0005737">
    <property type="term" value="C:cytoplasm"/>
    <property type="evidence" value="ECO:0007669"/>
    <property type="project" value="GOC"/>
</dbReference>
<organism evidence="1">
    <name type="scientific">Guillardia theta (strain CCMP2712)</name>
    <name type="common">Cryptophyte</name>
    <dbReference type="NCBI Taxonomy" id="905079"/>
    <lineage>
        <taxon>Eukaryota</taxon>
        <taxon>Cryptophyceae</taxon>
        <taxon>Pyrenomonadales</taxon>
        <taxon>Geminigeraceae</taxon>
        <taxon>Guillardia</taxon>
    </lineage>
</organism>
<dbReference type="OrthoDB" id="10252102at2759"/>
<dbReference type="SUPFAM" id="SSF64356">
    <property type="entry name" value="SNARE-like"/>
    <property type="match status" value="1"/>
</dbReference>
<proteinExistence type="predicted"/>